<dbReference type="EMBL" id="CAKXAJ010025454">
    <property type="protein sequence ID" value="CAH2239759.1"/>
    <property type="molecule type" value="Genomic_DNA"/>
</dbReference>
<feature type="non-terminal residue" evidence="2">
    <location>
        <position position="1"/>
    </location>
</feature>
<accession>A0A8S4RS95</accession>
<feature type="compositionally biased region" description="Basic and acidic residues" evidence="1">
    <location>
        <begin position="103"/>
        <end position="113"/>
    </location>
</feature>
<dbReference type="Proteomes" id="UP000838756">
    <property type="component" value="Unassembled WGS sequence"/>
</dbReference>
<evidence type="ECO:0000313" key="3">
    <source>
        <dbReference type="Proteomes" id="UP000838756"/>
    </source>
</evidence>
<dbReference type="AlphaFoldDB" id="A0A8S4RS95"/>
<gene>
    <name evidence="2" type="primary">jg17755</name>
    <name evidence="2" type="ORF">PAEG_LOCUS16414</name>
</gene>
<evidence type="ECO:0000313" key="2">
    <source>
        <dbReference type="EMBL" id="CAH2239759.1"/>
    </source>
</evidence>
<feature type="region of interest" description="Disordered" evidence="1">
    <location>
        <begin position="75"/>
        <end position="135"/>
    </location>
</feature>
<dbReference type="OrthoDB" id="6285106at2759"/>
<feature type="compositionally biased region" description="Polar residues" evidence="1">
    <location>
        <begin position="114"/>
        <end position="129"/>
    </location>
</feature>
<protein>
    <submittedName>
        <fullName evidence="2">Jg17755 protein</fullName>
    </submittedName>
</protein>
<feature type="compositionally biased region" description="Polar residues" evidence="1">
    <location>
        <begin position="75"/>
        <end position="89"/>
    </location>
</feature>
<reference evidence="2" key="1">
    <citation type="submission" date="2022-03" db="EMBL/GenBank/DDBJ databases">
        <authorList>
            <person name="Lindestad O."/>
        </authorList>
    </citation>
    <scope>NUCLEOTIDE SEQUENCE</scope>
</reference>
<organism evidence="2 3">
    <name type="scientific">Pararge aegeria aegeria</name>
    <dbReference type="NCBI Taxonomy" id="348720"/>
    <lineage>
        <taxon>Eukaryota</taxon>
        <taxon>Metazoa</taxon>
        <taxon>Ecdysozoa</taxon>
        <taxon>Arthropoda</taxon>
        <taxon>Hexapoda</taxon>
        <taxon>Insecta</taxon>
        <taxon>Pterygota</taxon>
        <taxon>Neoptera</taxon>
        <taxon>Endopterygota</taxon>
        <taxon>Lepidoptera</taxon>
        <taxon>Glossata</taxon>
        <taxon>Ditrysia</taxon>
        <taxon>Papilionoidea</taxon>
        <taxon>Nymphalidae</taxon>
        <taxon>Satyrinae</taxon>
        <taxon>Satyrini</taxon>
        <taxon>Parargina</taxon>
        <taxon>Pararge</taxon>
    </lineage>
</organism>
<proteinExistence type="predicted"/>
<keyword evidence="3" id="KW-1185">Reference proteome</keyword>
<name>A0A8S4RS95_9NEOP</name>
<comment type="caution">
    <text evidence="2">The sequence shown here is derived from an EMBL/GenBank/DDBJ whole genome shotgun (WGS) entry which is preliminary data.</text>
</comment>
<evidence type="ECO:0000256" key="1">
    <source>
        <dbReference type="SAM" id="MobiDB-lite"/>
    </source>
</evidence>
<sequence>CLWCDQIQLCSSGTDRNKQDWILRHCDKSAISNETSCPATAHVDAPDGSGKIVYTTDTRQSPTHDTAIVTTVPFNCSPTPQPPRASTFTPVPDVELKRRRPKHVLDDPDDKITTDNVSQQHTHATNTASAPAKTGAPISDVIRTWSVDPYHGHGAIRTK</sequence>